<name>A0A2N3N0H0_9PEZI</name>
<dbReference type="Proteomes" id="UP000233524">
    <property type="component" value="Unassembled WGS sequence"/>
</dbReference>
<evidence type="ECO:0008006" key="4">
    <source>
        <dbReference type="Google" id="ProtNLM"/>
    </source>
</evidence>
<dbReference type="STRING" id="41688.A0A2N3N0H0"/>
<accession>A0A2N3N0H0</accession>
<evidence type="ECO:0000313" key="3">
    <source>
        <dbReference type="Proteomes" id="UP000233524"/>
    </source>
</evidence>
<keyword evidence="1" id="KW-0732">Signal</keyword>
<proteinExistence type="predicted"/>
<reference evidence="2 3" key="1">
    <citation type="journal article" date="2017" name="G3 (Bethesda)">
        <title>First Draft Genome Sequence of the Pathogenic Fungus Lomentospora prolificans (Formerly Scedosporium prolificans).</title>
        <authorList>
            <person name="Luo R."/>
            <person name="Zimin A."/>
            <person name="Workman R."/>
            <person name="Fan Y."/>
            <person name="Pertea G."/>
            <person name="Grossman N."/>
            <person name="Wear M.P."/>
            <person name="Jia B."/>
            <person name="Miller H."/>
            <person name="Casadevall A."/>
            <person name="Timp W."/>
            <person name="Zhang S.X."/>
            <person name="Salzberg S.L."/>
        </authorList>
    </citation>
    <scope>NUCLEOTIDE SEQUENCE [LARGE SCALE GENOMIC DNA]</scope>
    <source>
        <strain evidence="2 3">JHH-5317</strain>
    </source>
</reference>
<dbReference type="AlphaFoldDB" id="A0A2N3N0H0"/>
<feature type="signal peptide" evidence="1">
    <location>
        <begin position="1"/>
        <end position="18"/>
    </location>
</feature>
<evidence type="ECO:0000256" key="1">
    <source>
        <dbReference type="SAM" id="SignalP"/>
    </source>
</evidence>
<dbReference type="InterPro" id="IPR011042">
    <property type="entry name" value="6-blade_b-propeller_TolB-like"/>
</dbReference>
<dbReference type="PANTHER" id="PTHR42060">
    <property type="entry name" value="NHL REPEAT-CONTAINING PROTEIN-RELATED"/>
    <property type="match status" value="1"/>
</dbReference>
<dbReference type="SUPFAM" id="SSF63829">
    <property type="entry name" value="Calcium-dependent phosphotriesterase"/>
    <property type="match status" value="1"/>
</dbReference>
<dbReference type="InterPro" id="IPR052998">
    <property type="entry name" value="Hetero-Diels-Alderase-like"/>
</dbReference>
<comment type="caution">
    <text evidence="2">The sequence shown here is derived from an EMBL/GenBank/DDBJ whole genome shotgun (WGS) entry which is preliminary data.</text>
</comment>
<evidence type="ECO:0000313" key="2">
    <source>
        <dbReference type="EMBL" id="PKS05924.1"/>
    </source>
</evidence>
<dbReference type="PANTHER" id="PTHR42060:SF3">
    <property type="entry name" value="SMP-30_GLUCONOLACTONASE_LRE-LIKE REGION DOMAIN-CONTAINING PROTEIN"/>
    <property type="match status" value="1"/>
</dbReference>
<feature type="chain" id="PRO_5014658753" description="SMP-30/Gluconolactonase/LRE-like region domain-containing protein" evidence="1">
    <location>
        <begin position="19"/>
        <end position="301"/>
    </location>
</feature>
<sequence length="301" mass="31999">MYLSSIIVALTTAVLSSAACVRRQEPQTPLLTIEGAWFEGISVRENGTLVVNRLDVPELWTINPLTKESNKVLSIPNVLGLTGITEIEHDVFAFVAGNFSTADFTVEAGTWSVWKVDLSAEEPEAELIADVPDAGFLLGTATFDRDAILVADAAQGKVLKIAVSTGKYTVIIEDGLLTPAADADIPEAIHGIRYHGEEIYYTNTFGNSFGRFPIDASTAEVGNITTVANLTSPLDLAVDGDGNAYIGQIGEGIVKVSRNGTVTPAWNVTSATSLAFGRTKEDSDILYAGTAVGELYALKIE</sequence>
<organism evidence="2 3">
    <name type="scientific">Lomentospora prolificans</name>
    <dbReference type="NCBI Taxonomy" id="41688"/>
    <lineage>
        <taxon>Eukaryota</taxon>
        <taxon>Fungi</taxon>
        <taxon>Dikarya</taxon>
        <taxon>Ascomycota</taxon>
        <taxon>Pezizomycotina</taxon>
        <taxon>Sordariomycetes</taxon>
        <taxon>Hypocreomycetidae</taxon>
        <taxon>Microascales</taxon>
        <taxon>Microascaceae</taxon>
        <taxon>Lomentospora</taxon>
    </lineage>
</organism>
<dbReference type="EMBL" id="NLAX01001139">
    <property type="protein sequence ID" value="PKS05924.1"/>
    <property type="molecule type" value="Genomic_DNA"/>
</dbReference>
<dbReference type="InParanoid" id="A0A2N3N0H0"/>
<dbReference type="OrthoDB" id="9977941at2759"/>
<gene>
    <name evidence="2" type="ORF">jhhlp_007757</name>
</gene>
<dbReference type="Gene3D" id="2.120.10.30">
    <property type="entry name" value="TolB, C-terminal domain"/>
    <property type="match status" value="1"/>
</dbReference>
<protein>
    <recommendedName>
        <fullName evidence="4">SMP-30/Gluconolactonase/LRE-like region domain-containing protein</fullName>
    </recommendedName>
</protein>
<keyword evidence="3" id="KW-1185">Reference proteome</keyword>
<dbReference type="VEuPathDB" id="FungiDB:jhhlp_007757"/>